<accession>A0ABU6ZG01</accession>
<dbReference type="EMBL" id="JASCZI010272186">
    <property type="protein sequence ID" value="MED6220880.1"/>
    <property type="molecule type" value="Genomic_DNA"/>
</dbReference>
<protein>
    <submittedName>
        <fullName evidence="3">Uncharacterized protein</fullName>
    </submittedName>
</protein>
<sequence>MLGSSSVVSGSSSRSRSHGSLARSQIEQDLGRFLIGVVVVCVPFFVGLGRRQTQIDPSLAAPTIIQLGRGDVDSLCEQMLKKKKNACPEKMRNSMDQNF</sequence>
<keyword evidence="4" id="KW-1185">Reference proteome</keyword>
<evidence type="ECO:0000313" key="4">
    <source>
        <dbReference type="Proteomes" id="UP001341840"/>
    </source>
</evidence>
<evidence type="ECO:0000256" key="1">
    <source>
        <dbReference type="SAM" id="MobiDB-lite"/>
    </source>
</evidence>
<evidence type="ECO:0000313" key="3">
    <source>
        <dbReference type="EMBL" id="MED6220880.1"/>
    </source>
</evidence>
<feature type="compositionally biased region" description="Low complexity" evidence="1">
    <location>
        <begin position="1"/>
        <end position="20"/>
    </location>
</feature>
<keyword evidence="2" id="KW-0812">Transmembrane</keyword>
<feature type="region of interest" description="Disordered" evidence="1">
    <location>
        <begin position="1"/>
        <end position="21"/>
    </location>
</feature>
<keyword evidence="2" id="KW-0472">Membrane</keyword>
<feature type="transmembrane region" description="Helical" evidence="2">
    <location>
        <begin position="30"/>
        <end position="48"/>
    </location>
</feature>
<comment type="caution">
    <text evidence="3">The sequence shown here is derived from an EMBL/GenBank/DDBJ whole genome shotgun (WGS) entry which is preliminary data.</text>
</comment>
<proteinExistence type="predicted"/>
<name>A0ABU6ZG01_9FABA</name>
<evidence type="ECO:0000256" key="2">
    <source>
        <dbReference type="SAM" id="Phobius"/>
    </source>
</evidence>
<dbReference type="Proteomes" id="UP001341840">
    <property type="component" value="Unassembled WGS sequence"/>
</dbReference>
<organism evidence="3 4">
    <name type="scientific">Stylosanthes scabra</name>
    <dbReference type="NCBI Taxonomy" id="79078"/>
    <lineage>
        <taxon>Eukaryota</taxon>
        <taxon>Viridiplantae</taxon>
        <taxon>Streptophyta</taxon>
        <taxon>Embryophyta</taxon>
        <taxon>Tracheophyta</taxon>
        <taxon>Spermatophyta</taxon>
        <taxon>Magnoliopsida</taxon>
        <taxon>eudicotyledons</taxon>
        <taxon>Gunneridae</taxon>
        <taxon>Pentapetalae</taxon>
        <taxon>rosids</taxon>
        <taxon>fabids</taxon>
        <taxon>Fabales</taxon>
        <taxon>Fabaceae</taxon>
        <taxon>Papilionoideae</taxon>
        <taxon>50 kb inversion clade</taxon>
        <taxon>dalbergioids sensu lato</taxon>
        <taxon>Dalbergieae</taxon>
        <taxon>Pterocarpus clade</taxon>
        <taxon>Stylosanthes</taxon>
    </lineage>
</organism>
<gene>
    <name evidence="3" type="ORF">PIB30_049007</name>
</gene>
<reference evidence="3 4" key="1">
    <citation type="journal article" date="2023" name="Plants (Basel)">
        <title>Bridging the Gap: Combining Genomics and Transcriptomics Approaches to Understand Stylosanthes scabra, an Orphan Legume from the Brazilian Caatinga.</title>
        <authorList>
            <person name="Ferreira-Neto J.R.C."/>
            <person name="da Silva M.D."/>
            <person name="Binneck E."/>
            <person name="de Melo N.F."/>
            <person name="da Silva R.H."/>
            <person name="de Melo A.L.T.M."/>
            <person name="Pandolfi V."/>
            <person name="Bustamante F.O."/>
            <person name="Brasileiro-Vidal A.C."/>
            <person name="Benko-Iseppon A.M."/>
        </authorList>
    </citation>
    <scope>NUCLEOTIDE SEQUENCE [LARGE SCALE GENOMIC DNA]</scope>
    <source>
        <tissue evidence="3">Leaves</tissue>
    </source>
</reference>
<keyword evidence="2" id="KW-1133">Transmembrane helix</keyword>